<comment type="caution">
    <text evidence="1">The sequence shown here is derived from an EMBL/GenBank/DDBJ whole genome shotgun (WGS) entry which is preliminary data.</text>
</comment>
<dbReference type="EMBL" id="ASPP01024547">
    <property type="protein sequence ID" value="ETO08925.1"/>
    <property type="molecule type" value="Genomic_DNA"/>
</dbReference>
<gene>
    <name evidence="1" type="ORF">RFI_28462</name>
</gene>
<keyword evidence="2" id="KW-1185">Reference proteome</keyword>
<dbReference type="AlphaFoldDB" id="X6M7C8"/>
<protein>
    <submittedName>
        <fullName evidence="1">Uncharacterized protein</fullName>
    </submittedName>
</protein>
<evidence type="ECO:0000313" key="1">
    <source>
        <dbReference type="EMBL" id="ETO08925.1"/>
    </source>
</evidence>
<proteinExistence type="predicted"/>
<dbReference type="Proteomes" id="UP000023152">
    <property type="component" value="Unassembled WGS sequence"/>
</dbReference>
<evidence type="ECO:0000313" key="2">
    <source>
        <dbReference type="Proteomes" id="UP000023152"/>
    </source>
</evidence>
<accession>X6M7C8</accession>
<name>X6M7C8_RETFI</name>
<reference evidence="1 2" key="1">
    <citation type="journal article" date="2013" name="Curr. Biol.">
        <title>The Genome of the Foraminiferan Reticulomyxa filosa.</title>
        <authorList>
            <person name="Glockner G."/>
            <person name="Hulsmann N."/>
            <person name="Schleicher M."/>
            <person name="Noegel A.A."/>
            <person name="Eichinger L."/>
            <person name="Gallinger C."/>
            <person name="Pawlowski J."/>
            <person name="Sierra R."/>
            <person name="Euteneuer U."/>
            <person name="Pillet L."/>
            <person name="Moustafa A."/>
            <person name="Platzer M."/>
            <person name="Groth M."/>
            <person name="Szafranski K."/>
            <person name="Schliwa M."/>
        </authorList>
    </citation>
    <scope>NUCLEOTIDE SEQUENCE [LARGE SCALE GENOMIC DNA]</scope>
</reference>
<sequence>MDTLRVFVELNFHHLVVVDIYVLDHLTKQFIYGMLKHQNHYMFSMDMKMLFGVLIFHHYKAIITNDASIVAAASNPIEKHDNDYKYIIDKKKRIFNSNAILVKQNFCS</sequence>
<organism evidence="1 2">
    <name type="scientific">Reticulomyxa filosa</name>
    <dbReference type="NCBI Taxonomy" id="46433"/>
    <lineage>
        <taxon>Eukaryota</taxon>
        <taxon>Sar</taxon>
        <taxon>Rhizaria</taxon>
        <taxon>Retaria</taxon>
        <taxon>Foraminifera</taxon>
        <taxon>Monothalamids</taxon>
        <taxon>Reticulomyxidae</taxon>
        <taxon>Reticulomyxa</taxon>
    </lineage>
</organism>